<dbReference type="EMBL" id="LCNV01000011">
    <property type="protein sequence ID" value="KKU64185.1"/>
    <property type="molecule type" value="Genomic_DNA"/>
</dbReference>
<reference evidence="1 2" key="1">
    <citation type="journal article" date="2015" name="Nature">
        <title>rRNA introns, odd ribosomes, and small enigmatic genomes across a large radiation of phyla.</title>
        <authorList>
            <person name="Brown C.T."/>
            <person name="Hug L.A."/>
            <person name="Thomas B.C."/>
            <person name="Sharon I."/>
            <person name="Castelle C.J."/>
            <person name="Singh A."/>
            <person name="Wilkins M.J."/>
            <person name="Williams K.H."/>
            <person name="Banfield J.F."/>
        </authorList>
    </citation>
    <scope>NUCLEOTIDE SEQUENCE [LARGE SCALE GENOMIC DNA]</scope>
</reference>
<accession>A0A0G1V2K5</accession>
<dbReference type="AlphaFoldDB" id="A0A0G1V2K5"/>
<comment type="caution">
    <text evidence="1">The sequence shown here is derived from an EMBL/GenBank/DDBJ whole genome shotgun (WGS) entry which is preliminary data.</text>
</comment>
<dbReference type="Proteomes" id="UP000034364">
    <property type="component" value="Unassembled WGS sequence"/>
</dbReference>
<organism evidence="1 2">
    <name type="scientific">Candidatus Amesbacteria bacterium GW2011_GWA1_47_16</name>
    <dbReference type="NCBI Taxonomy" id="1618353"/>
    <lineage>
        <taxon>Bacteria</taxon>
        <taxon>Candidatus Amesiibacteriota</taxon>
    </lineage>
</organism>
<sequence>MFFDDFLLRLIIFSEKTVVRSSKSYLPEFCVTKFKVIQILPEVKLGCAGIIGEYGFWGLNNGEIPQNSHGNNSRTCGFFGYTAASMKIHGDIDSYCADRNNQNPELVESVKNSHGDFFESEWWKIFIECHDEFPILRYF</sequence>
<protein>
    <submittedName>
        <fullName evidence="1">Uncharacterized protein</fullName>
    </submittedName>
</protein>
<name>A0A0G1V2K5_9BACT</name>
<proteinExistence type="predicted"/>
<evidence type="ECO:0000313" key="2">
    <source>
        <dbReference type="Proteomes" id="UP000034364"/>
    </source>
</evidence>
<gene>
    <name evidence="1" type="ORF">UX87_C0011G0017</name>
</gene>
<evidence type="ECO:0000313" key="1">
    <source>
        <dbReference type="EMBL" id="KKU64185.1"/>
    </source>
</evidence>